<evidence type="ECO:0000313" key="7">
    <source>
        <dbReference type="EMBL" id="GMI07596.1"/>
    </source>
</evidence>
<proteinExistence type="inferred from homology"/>
<feature type="compositionally biased region" description="Basic and acidic residues" evidence="6">
    <location>
        <begin position="287"/>
        <end position="312"/>
    </location>
</feature>
<evidence type="ECO:0000256" key="3">
    <source>
        <dbReference type="ARBA" id="ARBA00022517"/>
    </source>
</evidence>
<dbReference type="GO" id="GO:0042254">
    <property type="term" value="P:ribosome biogenesis"/>
    <property type="evidence" value="ECO:0007669"/>
    <property type="project" value="UniProtKB-KW"/>
</dbReference>
<dbReference type="Proteomes" id="UP001165082">
    <property type="component" value="Unassembled WGS sequence"/>
</dbReference>
<evidence type="ECO:0000313" key="8">
    <source>
        <dbReference type="Proteomes" id="UP001165082"/>
    </source>
</evidence>
<evidence type="ECO:0000256" key="1">
    <source>
        <dbReference type="ARBA" id="ARBA00004123"/>
    </source>
</evidence>
<comment type="subcellular location">
    <subcellularLocation>
        <location evidence="1 5">Nucleus</location>
    </subcellularLocation>
</comment>
<comment type="similarity">
    <text evidence="2 5">Belongs to the RRS1 family.</text>
</comment>
<accession>A0A9W7CJY4</accession>
<feature type="compositionally biased region" description="Basic and acidic residues" evidence="6">
    <location>
        <begin position="251"/>
        <end position="260"/>
    </location>
</feature>
<feature type="compositionally biased region" description="Basic and acidic residues" evidence="6">
    <location>
        <begin position="192"/>
        <end position="211"/>
    </location>
</feature>
<dbReference type="OrthoDB" id="28455at2759"/>
<feature type="compositionally biased region" description="Basic and acidic residues" evidence="6">
    <location>
        <begin position="222"/>
        <end position="233"/>
    </location>
</feature>
<dbReference type="EMBL" id="BRXZ01000216">
    <property type="protein sequence ID" value="GMI07596.1"/>
    <property type="molecule type" value="Genomic_DNA"/>
</dbReference>
<dbReference type="InterPro" id="IPR007023">
    <property type="entry name" value="Ribosom_reg"/>
</dbReference>
<evidence type="ECO:0000256" key="2">
    <source>
        <dbReference type="ARBA" id="ARBA00010077"/>
    </source>
</evidence>
<feature type="region of interest" description="Disordered" evidence="6">
    <location>
        <begin position="192"/>
        <end position="267"/>
    </location>
</feature>
<comment type="caution">
    <text evidence="7">The sequence shown here is derived from an EMBL/GenBank/DDBJ whole genome shotgun (WGS) entry which is preliminary data.</text>
</comment>
<evidence type="ECO:0000256" key="6">
    <source>
        <dbReference type="SAM" id="MobiDB-lite"/>
    </source>
</evidence>
<evidence type="ECO:0000256" key="5">
    <source>
        <dbReference type="RuleBase" id="RU364132"/>
    </source>
</evidence>
<comment type="function">
    <text evidence="5">Involved in ribosomal large subunit assembly.</text>
</comment>
<feature type="region of interest" description="Disordered" evidence="6">
    <location>
        <begin position="280"/>
        <end position="391"/>
    </location>
</feature>
<evidence type="ECO:0000256" key="4">
    <source>
        <dbReference type="ARBA" id="ARBA00023242"/>
    </source>
</evidence>
<dbReference type="GO" id="GO:0005634">
    <property type="term" value="C:nucleus"/>
    <property type="evidence" value="ECO:0007669"/>
    <property type="project" value="UniProtKB-SubCell"/>
</dbReference>
<feature type="compositionally biased region" description="Basic residues" evidence="6">
    <location>
        <begin position="370"/>
        <end position="391"/>
    </location>
</feature>
<name>A0A9W7CJY4_9STRA</name>
<dbReference type="AlphaFoldDB" id="A0A9W7CJY4"/>
<keyword evidence="8" id="KW-1185">Reference proteome</keyword>
<protein>
    <recommendedName>
        <fullName evidence="5">Ribosome biogenesis regulatory protein</fullName>
    </recommendedName>
</protein>
<keyword evidence="3 5" id="KW-0690">Ribosome biogenesis</keyword>
<gene>
    <name evidence="7" type="ORF">TrRE_jg2746</name>
</gene>
<reference evidence="7" key="1">
    <citation type="submission" date="2022-07" db="EMBL/GenBank/DDBJ databases">
        <title>Genome analysis of Parmales, a sister group of diatoms, reveals the evolutionary specialization of diatoms from phago-mixotrophs to photoautotrophs.</title>
        <authorList>
            <person name="Ban H."/>
            <person name="Sato S."/>
            <person name="Yoshikawa S."/>
            <person name="Kazumasa Y."/>
            <person name="Nakamura Y."/>
            <person name="Ichinomiya M."/>
            <person name="Saitoh K."/>
            <person name="Sato N."/>
            <person name="Blanc-Mathieu R."/>
            <person name="Endo H."/>
            <person name="Kuwata A."/>
            <person name="Ogata H."/>
        </authorList>
    </citation>
    <scope>NUCLEOTIDE SEQUENCE</scope>
</reference>
<organism evidence="7 8">
    <name type="scientific">Triparma retinervis</name>
    <dbReference type="NCBI Taxonomy" id="2557542"/>
    <lineage>
        <taxon>Eukaryota</taxon>
        <taxon>Sar</taxon>
        <taxon>Stramenopiles</taxon>
        <taxon>Ochrophyta</taxon>
        <taxon>Bolidophyceae</taxon>
        <taxon>Parmales</taxon>
        <taxon>Triparmaceae</taxon>
        <taxon>Triparma</taxon>
    </lineage>
</organism>
<dbReference type="Pfam" id="PF04939">
    <property type="entry name" value="RRS1"/>
    <property type="match status" value="1"/>
</dbReference>
<keyword evidence="4 5" id="KW-0539">Nucleus</keyword>
<sequence>MPLKATEIAPDSYNGTKNTEVLEDVRFDLYNLAAFNDFAQRSDDVGDSSSSDVPVDGMNAALETFLLNKATEGTSQLIGALWTLETKPSDVGPLALLPTPHGDVEVSVPNNALTLLPRAKPAPKPKEPTKWELFRKEKGIENRKRGRKEWDEATGEWKVRYGMGSAANEAGEWPIMEAVQGNDFADPWQAKKDERKEKVEKNQVQKTRNMERQGLVQKGSAKKLEKQFEEDRKKIKLTAPPLPSGLPVDMKSTKGSEVKTRAARGLDSTKKALAATRLSTASMGKFDQVRKGEDKVRKKRSGEEIRNRRKELQSANQGGAKGEADRGLKVLNSVLLGSEKKEKMRRTGKMHKGETGHDFDYDDGLGGGSFKKRKGRAGAGKLKKVTKKNIK</sequence>